<evidence type="ECO:0000313" key="1">
    <source>
        <dbReference type="EMBL" id="EDR13641.1"/>
    </source>
</evidence>
<dbReference type="KEGG" id="lbc:LACBIDRAFT_308835"/>
<reference evidence="1 2" key="1">
    <citation type="journal article" date="2008" name="Nature">
        <title>The genome of Laccaria bicolor provides insights into mycorrhizal symbiosis.</title>
        <authorList>
            <person name="Martin F."/>
            <person name="Aerts A."/>
            <person name="Ahren D."/>
            <person name="Brun A."/>
            <person name="Danchin E.G.J."/>
            <person name="Duchaussoy F."/>
            <person name="Gibon J."/>
            <person name="Kohler A."/>
            <person name="Lindquist E."/>
            <person name="Pereda V."/>
            <person name="Salamov A."/>
            <person name="Shapiro H.J."/>
            <person name="Wuyts J."/>
            <person name="Blaudez D."/>
            <person name="Buee M."/>
            <person name="Brokstein P."/>
            <person name="Canbaeck B."/>
            <person name="Cohen D."/>
            <person name="Courty P.E."/>
            <person name="Coutinho P.M."/>
            <person name="Delaruelle C."/>
            <person name="Detter J.C."/>
            <person name="Deveau A."/>
            <person name="DiFazio S."/>
            <person name="Duplessis S."/>
            <person name="Fraissinet-Tachet L."/>
            <person name="Lucic E."/>
            <person name="Frey-Klett P."/>
            <person name="Fourrey C."/>
            <person name="Feussner I."/>
            <person name="Gay G."/>
            <person name="Grimwood J."/>
            <person name="Hoegger P.J."/>
            <person name="Jain P."/>
            <person name="Kilaru S."/>
            <person name="Labbe J."/>
            <person name="Lin Y.C."/>
            <person name="Legue V."/>
            <person name="Le Tacon F."/>
            <person name="Marmeisse R."/>
            <person name="Melayah D."/>
            <person name="Montanini B."/>
            <person name="Muratet M."/>
            <person name="Nehls U."/>
            <person name="Niculita-Hirzel H."/>
            <person name="Oudot-Le Secq M.P."/>
            <person name="Peter M."/>
            <person name="Quesneville H."/>
            <person name="Rajashekar B."/>
            <person name="Reich M."/>
            <person name="Rouhier N."/>
            <person name="Schmutz J."/>
            <person name="Yin T."/>
            <person name="Chalot M."/>
            <person name="Henrissat B."/>
            <person name="Kuees U."/>
            <person name="Lucas S."/>
            <person name="Van de Peer Y."/>
            <person name="Podila G.K."/>
            <person name="Polle A."/>
            <person name="Pukkila P.J."/>
            <person name="Richardson P.M."/>
            <person name="Rouze P."/>
            <person name="Sanders I.R."/>
            <person name="Stajich J.E."/>
            <person name="Tunlid A."/>
            <person name="Tuskan G."/>
            <person name="Grigoriev I.V."/>
        </authorList>
    </citation>
    <scope>NUCLEOTIDE SEQUENCE [LARGE SCALE GENOMIC DNA]</scope>
    <source>
        <strain evidence="2">S238N-H82 / ATCC MYA-4686</strain>
    </source>
</reference>
<dbReference type="InParanoid" id="B0CXB1"/>
<dbReference type="EMBL" id="DS547093">
    <property type="protein sequence ID" value="EDR13641.1"/>
    <property type="molecule type" value="Genomic_DNA"/>
</dbReference>
<dbReference type="GeneID" id="6071457"/>
<dbReference type="AlphaFoldDB" id="B0CXB1"/>
<dbReference type="Proteomes" id="UP000001194">
    <property type="component" value="Unassembled WGS sequence"/>
</dbReference>
<gene>
    <name evidence="1" type="ORF">LACBIDRAFT_308835</name>
</gene>
<dbReference type="RefSeq" id="XP_001876139.1">
    <property type="nucleotide sequence ID" value="XM_001876104.1"/>
</dbReference>
<accession>B0CXB1</accession>
<name>B0CXB1_LACBS</name>
<proteinExistence type="predicted"/>
<dbReference type="OrthoDB" id="2933464at2759"/>
<sequence length="92" mass="10049">MRAKPSQIAKLVKGTKDNQGGRLAPARSAKEDAKFKCRADQGEFRDDGTYNVVVQENGDPHGAPIAKTLVDPKVDTGEDVLKRLEDDWGKAK</sequence>
<dbReference type="HOGENOM" id="CLU_2413613_0_0_1"/>
<protein>
    <submittedName>
        <fullName evidence="1">Predicted protein</fullName>
    </submittedName>
</protein>
<evidence type="ECO:0000313" key="2">
    <source>
        <dbReference type="Proteomes" id="UP000001194"/>
    </source>
</evidence>
<keyword evidence="2" id="KW-1185">Reference proteome</keyword>
<organism evidence="2">
    <name type="scientific">Laccaria bicolor (strain S238N-H82 / ATCC MYA-4686)</name>
    <name type="common">Bicoloured deceiver</name>
    <name type="synonym">Laccaria laccata var. bicolor</name>
    <dbReference type="NCBI Taxonomy" id="486041"/>
    <lineage>
        <taxon>Eukaryota</taxon>
        <taxon>Fungi</taxon>
        <taxon>Dikarya</taxon>
        <taxon>Basidiomycota</taxon>
        <taxon>Agaricomycotina</taxon>
        <taxon>Agaricomycetes</taxon>
        <taxon>Agaricomycetidae</taxon>
        <taxon>Agaricales</taxon>
        <taxon>Agaricineae</taxon>
        <taxon>Hydnangiaceae</taxon>
        <taxon>Laccaria</taxon>
    </lineage>
</organism>